<name>A0A7J6R9R3_PEROL</name>
<evidence type="ECO:0000313" key="2">
    <source>
        <dbReference type="EMBL" id="KAF4717333.1"/>
    </source>
</evidence>
<dbReference type="EMBL" id="JABANM010023773">
    <property type="protein sequence ID" value="KAF4717333.1"/>
    <property type="molecule type" value="Genomic_DNA"/>
</dbReference>
<feature type="chain" id="PRO_5029472721" evidence="1">
    <location>
        <begin position="32"/>
        <end position="324"/>
    </location>
</feature>
<protein>
    <submittedName>
        <fullName evidence="2">Uncharacterized protein</fullName>
    </submittedName>
</protein>
<dbReference type="AlphaFoldDB" id="A0A7J6R9R3"/>
<keyword evidence="1" id="KW-0732">Signal</keyword>
<accession>A0A7J6R9R3</accession>
<sequence>MVPSERSSFTNAFRFVGYCCLLLCPTGSSWAPGTASTGKAVREQEVLYAQLPRTGVEYFLIPRNKLAVTSLGESRRLGLTEHRRGFVGKARSLEDIVNETIVMAYDYVPYTHWNTTDSRRPGLGSSVLKAQIFRVTEGKTSEYIADVVYSGGCFERIEAMAFSYSRQEGAAVEEAPGYVKDELRQICDKGFLALKPSTSLPKLDGVYVGSRDERSLKLSFYHGAIHGADLVIETFANIYPFVTYHPLCDGIISLITRGRRREGLTLVILKKAKGYKGVFWEHRQEETVLIKGYPLCEVEVHGRRTITRYELHKWDQNLPDDFVL</sequence>
<feature type="signal peptide" evidence="1">
    <location>
        <begin position="1"/>
        <end position="31"/>
    </location>
</feature>
<reference evidence="2 3" key="1">
    <citation type="submission" date="2020-04" db="EMBL/GenBank/DDBJ databases">
        <title>Perkinsus olseni comparative genomics.</title>
        <authorList>
            <person name="Bogema D.R."/>
        </authorList>
    </citation>
    <scope>NUCLEOTIDE SEQUENCE [LARGE SCALE GENOMIC DNA]</scope>
    <source>
        <strain evidence="2">ATCC PRA-205</strain>
    </source>
</reference>
<proteinExistence type="predicted"/>
<organism evidence="2 3">
    <name type="scientific">Perkinsus olseni</name>
    <name type="common">Perkinsus atlanticus</name>
    <dbReference type="NCBI Taxonomy" id="32597"/>
    <lineage>
        <taxon>Eukaryota</taxon>
        <taxon>Sar</taxon>
        <taxon>Alveolata</taxon>
        <taxon>Perkinsozoa</taxon>
        <taxon>Perkinsea</taxon>
        <taxon>Perkinsida</taxon>
        <taxon>Perkinsidae</taxon>
        <taxon>Perkinsus</taxon>
    </lineage>
</organism>
<evidence type="ECO:0000256" key="1">
    <source>
        <dbReference type="SAM" id="SignalP"/>
    </source>
</evidence>
<gene>
    <name evidence="2" type="ORF">FOZ62_004901</name>
</gene>
<comment type="caution">
    <text evidence="2">The sequence shown here is derived from an EMBL/GenBank/DDBJ whole genome shotgun (WGS) entry which is preliminary data.</text>
</comment>
<feature type="non-terminal residue" evidence="2">
    <location>
        <position position="324"/>
    </location>
</feature>
<evidence type="ECO:0000313" key="3">
    <source>
        <dbReference type="Proteomes" id="UP000574390"/>
    </source>
</evidence>
<dbReference type="Proteomes" id="UP000574390">
    <property type="component" value="Unassembled WGS sequence"/>
</dbReference>